<evidence type="ECO:0000313" key="9">
    <source>
        <dbReference type="Proteomes" id="UP000189580"/>
    </source>
</evidence>
<evidence type="ECO:0000256" key="6">
    <source>
        <dbReference type="SAM" id="MobiDB-lite"/>
    </source>
</evidence>
<evidence type="ECO:0000256" key="2">
    <source>
        <dbReference type="ARBA" id="ARBA00004496"/>
    </source>
</evidence>
<accession>A0A167BWQ3</accession>
<dbReference type="OrthoDB" id="5407351at2759"/>
<keyword evidence="9" id="KW-1185">Reference proteome</keyword>
<evidence type="ECO:0000256" key="4">
    <source>
        <dbReference type="ARBA" id="ARBA00022843"/>
    </source>
</evidence>
<dbReference type="RefSeq" id="XP_018733398.1">
    <property type="nucleotide sequence ID" value="XM_018880738.1"/>
</dbReference>
<keyword evidence="5" id="KW-0576">Peroxisome</keyword>
<feature type="compositionally biased region" description="Polar residues" evidence="6">
    <location>
        <begin position="1"/>
        <end position="10"/>
    </location>
</feature>
<feature type="domain" description="PEX18/PEX21 C-terminal" evidence="7">
    <location>
        <begin position="238"/>
        <end position="287"/>
    </location>
</feature>
<dbReference type="EMBL" id="CP014500">
    <property type="protein sequence ID" value="ANB10921.1"/>
    <property type="molecule type" value="Genomic_DNA"/>
</dbReference>
<proteinExistence type="predicted"/>
<evidence type="ECO:0000259" key="7">
    <source>
        <dbReference type="Pfam" id="PF25098"/>
    </source>
</evidence>
<name>A0A167BWQ3_9ASCO</name>
<dbReference type="Pfam" id="PF25098">
    <property type="entry name" value="PEX18_PEX21_C"/>
    <property type="match status" value="1"/>
</dbReference>
<evidence type="ECO:0000256" key="5">
    <source>
        <dbReference type="ARBA" id="ARBA00023140"/>
    </source>
</evidence>
<evidence type="ECO:0000313" key="8">
    <source>
        <dbReference type="EMBL" id="ANB10921.1"/>
    </source>
</evidence>
<reference evidence="8 9" key="1">
    <citation type="submission" date="2016-02" db="EMBL/GenBank/DDBJ databases">
        <title>Complete genome sequence and transcriptome regulation of the pentose utilising yeast Sugiyamaella lignohabitans.</title>
        <authorList>
            <person name="Bellasio M."/>
            <person name="Peymann A."/>
            <person name="Valli M."/>
            <person name="Sipitzky M."/>
            <person name="Graf A."/>
            <person name="Sauer M."/>
            <person name="Marx H."/>
            <person name="Mattanovich D."/>
        </authorList>
    </citation>
    <scope>NUCLEOTIDE SEQUENCE [LARGE SCALE GENOMIC DNA]</scope>
    <source>
        <strain evidence="8 9">CBS 10342</strain>
    </source>
</reference>
<gene>
    <name evidence="8" type="ORF">AWJ20_3715</name>
</gene>
<evidence type="ECO:0000256" key="3">
    <source>
        <dbReference type="ARBA" id="ARBA00022490"/>
    </source>
</evidence>
<feature type="compositionally biased region" description="Polar residues" evidence="6">
    <location>
        <begin position="41"/>
        <end position="62"/>
    </location>
</feature>
<keyword evidence="3" id="KW-0963">Cytoplasm</keyword>
<dbReference type="KEGG" id="slb:AWJ20_3715"/>
<sequence>MSQLFSSSDSCGPVNPLQNLGKHTGPTNSSQHERFVRENSAGPSSFRSTPSPSLVNGTNTDFQAFASRGSPSQSGFNFHPGQGQAASQVPGQLPGQLPVQLARNGAPLDQRNIGFQAPQTTSSDWASEFSKLSVGSRPSQDLRMATSPLSMTAASSSYQQYQPQQPMLRSDLMYYQTSASVSQQPEHHQIHKLNEEQASFENAFAEVERSLNSESISQQDTTIQKETEQVESLQKVNNTELSGVAQDIINSINESSQSTNSSTASKMKSSNFMALMDQLSKKNVVLEGTKFVDGVSGAEISADQLARQEDTANYKEPSLPEHLQPQNMSKAPQIPLQDPFSFINQLNIDPSKSTPFELAQLMSPGVALSDWEEKYEEDPDWTQ</sequence>
<dbReference type="GO" id="GO:0005777">
    <property type="term" value="C:peroxisome"/>
    <property type="evidence" value="ECO:0007669"/>
    <property type="project" value="UniProtKB-SubCell"/>
</dbReference>
<dbReference type="Proteomes" id="UP000189580">
    <property type="component" value="Chromosome c"/>
</dbReference>
<organism evidence="8 9">
    <name type="scientific">Sugiyamaella lignohabitans</name>
    <dbReference type="NCBI Taxonomy" id="796027"/>
    <lineage>
        <taxon>Eukaryota</taxon>
        <taxon>Fungi</taxon>
        <taxon>Dikarya</taxon>
        <taxon>Ascomycota</taxon>
        <taxon>Saccharomycotina</taxon>
        <taxon>Dipodascomycetes</taxon>
        <taxon>Dipodascales</taxon>
        <taxon>Trichomonascaceae</taxon>
        <taxon>Sugiyamaella</taxon>
    </lineage>
</organism>
<dbReference type="InterPro" id="IPR056940">
    <property type="entry name" value="PEX18_PEX21_C"/>
</dbReference>
<evidence type="ECO:0000256" key="1">
    <source>
        <dbReference type="ARBA" id="ARBA00004275"/>
    </source>
</evidence>
<comment type="subcellular location">
    <subcellularLocation>
        <location evidence="2">Cytoplasm</location>
    </subcellularLocation>
    <subcellularLocation>
        <location evidence="1">Peroxisome</location>
    </subcellularLocation>
</comment>
<keyword evidence="4" id="KW-0832">Ubl conjugation</keyword>
<dbReference type="Gene3D" id="6.10.280.230">
    <property type="match status" value="1"/>
</dbReference>
<protein>
    <recommendedName>
        <fullName evidence="7">PEX18/PEX21 C-terminal domain-containing protein</fullName>
    </recommendedName>
</protein>
<dbReference type="AlphaFoldDB" id="A0A167BWQ3"/>
<dbReference type="GeneID" id="30035767"/>
<feature type="region of interest" description="Disordered" evidence="6">
    <location>
        <begin position="1"/>
        <end position="104"/>
    </location>
</feature>